<protein>
    <submittedName>
        <fullName evidence="5">Gfo/Idh/MocA family protein</fullName>
    </submittedName>
</protein>
<evidence type="ECO:0000256" key="1">
    <source>
        <dbReference type="ARBA" id="ARBA00010928"/>
    </source>
</evidence>
<dbReference type="Gene3D" id="3.30.360.10">
    <property type="entry name" value="Dihydrodipicolinate Reductase, domain 2"/>
    <property type="match status" value="1"/>
</dbReference>
<dbReference type="SUPFAM" id="SSF55347">
    <property type="entry name" value="Glyceraldehyde-3-phosphate dehydrogenase-like, C-terminal domain"/>
    <property type="match status" value="1"/>
</dbReference>
<dbReference type="InterPro" id="IPR050984">
    <property type="entry name" value="Gfo/Idh/MocA_domain"/>
</dbReference>
<dbReference type="RefSeq" id="WP_203627076.1">
    <property type="nucleotide sequence ID" value="NZ_BOLQ01000010.1"/>
</dbReference>
<dbReference type="EMBL" id="JBHTOC010000005">
    <property type="protein sequence ID" value="MFD1429499.1"/>
    <property type="molecule type" value="Genomic_DNA"/>
</dbReference>
<evidence type="ECO:0000259" key="3">
    <source>
        <dbReference type="Pfam" id="PF01408"/>
    </source>
</evidence>
<proteinExistence type="inferred from homology"/>
<dbReference type="Pfam" id="PF22725">
    <property type="entry name" value="GFO_IDH_MocA_C3"/>
    <property type="match status" value="1"/>
</dbReference>
<evidence type="ECO:0000256" key="2">
    <source>
        <dbReference type="ARBA" id="ARBA00023002"/>
    </source>
</evidence>
<dbReference type="Pfam" id="PF01408">
    <property type="entry name" value="GFO_IDH_MocA"/>
    <property type="match status" value="1"/>
</dbReference>
<evidence type="ECO:0000313" key="5">
    <source>
        <dbReference type="EMBL" id="MFD1429499.1"/>
    </source>
</evidence>
<dbReference type="SUPFAM" id="SSF51735">
    <property type="entry name" value="NAD(P)-binding Rossmann-fold domains"/>
    <property type="match status" value="1"/>
</dbReference>
<organism evidence="5 6">
    <name type="scientific">Lacticaseibacillus mingshuiensis</name>
    <dbReference type="NCBI Taxonomy" id="2799574"/>
    <lineage>
        <taxon>Bacteria</taxon>
        <taxon>Bacillati</taxon>
        <taxon>Bacillota</taxon>
        <taxon>Bacilli</taxon>
        <taxon>Lactobacillales</taxon>
        <taxon>Lactobacillaceae</taxon>
        <taxon>Lacticaseibacillus</taxon>
    </lineage>
</organism>
<comment type="caution">
    <text evidence="5">The sequence shown here is derived from an EMBL/GenBank/DDBJ whole genome shotgun (WGS) entry which is preliminary data.</text>
</comment>
<accession>A0ABW4CHD9</accession>
<name>A0ABW4CHD9_9LACO</name>
<dbReference type="InterPro" id="IPR000683">
    <property type="entry name" value="Gfo/Idh/MocA-like_OxRdtase_N"/>
</dbReference>
<evidence type="ECO:0000259" key="4">
    <source>
        <dbReference type="Pfam" id="PF22725"/>
    </source>
</evidence>
<dbReference type="PANTHER" id="PTHR22604:SF105">
    <property type="entry name" value="TRANS-1,2-DIHYDROBENZENE-1,2-DIOL DEHYDROGENASE"/>
    <property type="match status" value="1"/>
</dbReference>
<feature type="domain" description="Gfo/Idh/MocA-like oxidoreductase N-terminal" evidence="3">
    <location>
        <begin position="5"/>
        <end position="120"/>
    </location>
</feature>
<keyword evidence="2" id="KW-0560">Oxidoreductase</keyword>
<dbReference type="InterPro" id="IPR036291">
    <property type="entry name" value="NAD(P)-bd_dom_sf"/>
</dbReference>
<gene>
    <name evidence="5" type="ORF">ACFQ4P_04450</name>
</gene>
<comment type="similarity">
    <text evidence="1">Belongs to the Gfo/Idh/MocA family.</text>
</comment>
<reference evidence="6" key="1">
    <citation type="journal article" date="2019" name="Int. J. Syst. Evol. Microbiol.">
        <title>The Global Catalogue of Microorganisms (GCM) 10K type strain sequencing project: providing services to taxonomists for standard genome sequencing and annotation.</title>
        <authorList>
            <consortium name="The Broad Institute Genomics Platform"/>
            <consortium name="The Broad Institute Genome Sequencing Center for Infectious Disease"/>
            <person name="Wu L."/>
            <person name="Ma J."/>
        </authorList>
    </citation>
    <scope>NUCLEOTIDE SEQUENCE [LARGE SCALE GENOMIC DNA]</scope>
    <source>
        <strain evidence="6">CCM 8980</strain>
    </source>
</reference>
<keyword evidence="6" id="KW-1185">Reference proteome</keyword>
<dbReference type="PANTHER" id="PTHR22604">
    <property type="entry name" value="OXIDOREDUCTASES"/>
    <property type="match status" value="1"/>
</dbReference>
<feature type="domain" description="GFO/IDH/MocA-like oxidoreductase" evidence="4">
    <location>
        <begin position="133"/>
        <end position="245"/>
    </location>
</feature>
<sequence length="324" mass="35553">MTTYNWGIIGTGRIADYFAEVFPTSQHLYGVAAHKDDGRAAAFAAKHKVAHAYPDYASLLADPAIDIVYVATTHNFHYDNIKAALNAGKHVLAEKAITLNEAQLDELVLLAAQRRLILMEAQTIYHMPLYHALDEFKAAHQLGRPKMIQVAFGTHVPNDPEDRLLNPQLAGGAMLDIGIYALSFARRFMTESPTLLATQMVPTATGVDDRSSLLLTTAHQEQAQIALALQTNLPNRGVVAYENGYLTITDYGRATTAIFTGLDGKNQEIEAGDNSLAFVYEIEDMANAVTTGSDPTLRWTRDTMTIITAARRAWGVTYPDETDL</sequence>
<dbReference type="Proteomes" id="UP001597196">
    <property type="component" value="Unassembled WGS sequence"/>
</dbReference>
<dbReference type="Gene3D" id="3.40.50.720">
    <property type="entry name" value="NAD(P)-binding Rossmann-like Domain"/>
    <property type="match status" value="1"/>
</dbReference>
<evidence type="ECO:0000313" key="6">
    <source>
        <dbReference type="Proteomes" id="UP001597196"/>
    </source>
</evidence>
<dbReference type="InterPro" id="IPR055170">
    <property type="entry name" value="GFO_IDH_MocA-like_dom"/>
</dbReference>